<evidence type="ECO:0000256" key="2">
    <source>
        <dbReference type="ARBA" id="ARBA00022821"/>
    </source>
</evidence>
<dbReference type="Pfam" id="PF23559">
    <property type="entry name" value="WHD_DRP"/>
    <property type="match status" value="1"/>
</dbReference>
<dbReference type="PANTHER" id="PTHR23155">
    <property type="entry name" value="DISEASE RESISTANCE PROTEIN RP"/>
    <property type="match status" value="1"/>
</dbReference>
<dbReference type="GO" id="GO:0006952">
    <property type="term" value="P:defense response"/>
    <property type="evidence" value="ECO:0007669"/>
    <property type="project" value="UniProtKB-KW"/>
</dbReference>
<dbReference type="EMBL" id="QGNW01000724">
    <property type="protein sequence ID" value="RVW64203.1"/>
    <property type="molecule type" value="Genomic_DNA"/>
</dbReference>
<feature type="domain" description="Disease resistance protein winged helix" evidence="4">
    <location>
        <begin position="188"/>
        <end position="255"/>
    </location>
</feature>
<organism evidence="5 6">
    <name type="scientific">Vitis vinifera</name>
    <name type="common">Grape</name>
    <dbReference type="NCBI Taxonomy" id="29760"/>
    <lineage>
        <taxon>Eukaryota</taxon>
        <taxon>Viridiplantae</taxon>
        <taxon>Streptophyta</taxon>
        <taxon>Embryophyta</taxon>
        <taxon>Tracheophyta</taxon>
        <taxon>Spermatophyta</taxon>
        <taxon>Magnoliopsida</taxon>
        <taxon>eudicotyledons</taxon>
        <taxon>Gunneridae</taxon>
        <taxon>Pentapetalae</taxon>
        <taxon>rosids</taxon>
        <taxon>Vitales</taxon>
        <taxon>Vitaceae</taxon>
        <taxon>Viteae</taxon>
        <taxon>Vitis</taxon>
    </lineage>
</organism>
<dbReference type="AlphaFoldDB" id="A0A438FW63"/>
<dbReference type="PANTHER" id="PTHR23155:SF1207">
    <property type="entry name" value="AAA+ ATPASE DOMAIN-CONTAINING PROTEIN"/>
    <property type="match status" value="1"/>
</dbReference>
<dbReference type="InterPro" id="IPR032675">
    <property type="entry name" value="LRR_dom_sf"/>
</dbReference>
<dbReference type="InterPro" id="IPR044974">
    <property type="entry name" value="Disease_R_plants"/>
</dbReference>
<accession>A0A438FW63</accession>
<sequence>MTSQKVFPPLKGDRASDTIKGSSCKEGGWLRQESSSVERERPSGDRKDPGISSIKGKAQRISEELERKKCLILLDKVGHKIDLHKIMGFQNLKDSKEIVGDALSSSSIKRIAELVVNECGGFPLLIDRVAITFKKNEENDVLWNRGLMCIQRWDSSKVGGIDEVLEFLELCYQDLDEIKKGCFFYSALYPEECEICVDYLLECWRAEGFTMDYTNEFKDARGKGHAILKELINLSLLEITDGRKFVKMNKVLRKMALKMSSQRNDFKLLVKPREGLNDFPKKEKWEQATRISLMDNQLQTLPDTNLDYRNLLTLLLQRNCCLREFKFDIKALVGLEALDIRGTKTSLLQIGGLEKVRCLKMSLSNFGMDSDIEGKVSSFNSLEELTIEVCSSKLWWDKIVDIVKKEVVALEKLTSLQFCFPEVDCLELFVTTSPVWKKNSCMTFQFASGHPDSTSPQIFESFCYASNNSLKLVNSKGVNPIMLKLLMKTYAYGLINHKGVS</sequence>
<dbReference type="Gene3D" id="3.80.10.10">
    <property type="entry name" value="Ribonuclease Inhibitor"/>
    <property type="match status" value="1"/>
</dbReference>
<dbReference type="InterPro" id="IPR036388">
    <property type="entry name" value="WH-like_DNA-bd_sf"/>
</dbReference>
<feature type="region of interest" description="Disordered" evidence="3">
    <location>
        <begin position="1"/>
        <end position="58"/>
    </location>
</feature>
<dbReference type="SUPFAM" id="SSF52058">
    <property type="entry name" value="L domain-like"/>
    <property type="match status" value="1"/>
</dbReference>
<evidence type="ECO:0000259" key="4">
    <source>
        <dbReference type="Pfam" id="PF23559"/>
    </source>
</evidence>
<gene>
    <name evidence="5" type="primary">RPS2_33</name>
    <name evidence="5" type="ORF">CK203_046382</name>
</gene>
<reference evidence="5 6" key="1">
    <citation type="journal article" date="2018" name="PLoS Genet.">
        <title>Population sequencing reveals clonal diversity and ancestral inbreeding in the grapevine cultivar Chardonnay.</title>
        <authorList>
            <person name="Roach M.J."/>
            <person name="Johnson D.L."/>
            <person name="Bohlmann J."/>
            <person name="van Vuuren H.J."/>
            <person name="Jones S.J."/>
            <person name="Pretorius I.S."/>
            <person name="Schmidt S.A."/>
            <person name="Borneman A.R."/>
        </authorList>
    </citation>
    <scope>NUCLEOTIDE SEQUENCE [LARGE SCALE GENOMIC DNA]</scope>
    <source>
        <strain evidence="6">cv. Chardonnay</strain>
        <tissue evidence="5">Leaf</tissue>
    </source>
</reference>
<evidence type="ECO:0000256" key="3">
    <source>
        <dbReference type="SAM" id="MobiDB-lite"/>
    </source>
</evidence>
<dbReference type="Proteomes" id="UP000288805">
    <property type="component" value="Unassembled WGS sequence"/>
</dbReference>
<proteinExistence type="predicted"/>
<name>A0A438FW63_VITVI</name>
<keyword evidence="2" id="KW-0611">Plant defense</keyword>
<dbReference type="InterPro" id="IPR058922">
    <property type="entry name" value="WHD_DRP"/>
</dbReference>
<dbReference type="Gene3D" id="1.10.10.10">
    <property type="entry name" value="Winged helix-like DNA-binding domain superfamily/Winged helix DNA-binding domain"/>
    <property type="match status" value="1"/>
</dbReference>
<evidence type="ECO:0000313" key="6">
    <source>
        <dbReference type="Proteomes" id="UP000288805"/>
    </source>
</evidence>
<evidence type="ECO:0000313" key="5">
    <source>
        <dbReference type="EMBL" id="RVW64203.1"/>
    </source>
</evidence>
<keyword evidence="1" id="KW-0677">Repeat</keyword>
<protein>
    <submittedName>
        <fullName evidence="5">Disease resistance protein RPS2</fullName>
    </submittedName>
</protein>
<evidence type="ECO:0000256" key="1">
    <source>
        <dbReference type="ARBA" id="ARBA00022737"/>
    </source>
</evidence>
<feature type="compositionally biased region" description="Basic and acidic residues" evidence="3">
    <location>
        <begin position="36"/>
        <end position="49"/>
    </location>
</feature>
<dbReference type="InterPro" id="IPR027417">
    <property type="entry name" value="P-loop_NTPase"/>
</dbReference>
<dbReference type="SUPFAM" id="SSF52540">
    <property type="entry name" value="P-loop containing nucleoside triphosphate hydrolases"/>
    <property type="match status" value="1"/>
</dbReference>
<comment type="caution">
    <text evidence="5">The sequence shown here is derived from an EMBL/GenBank/DDBJ whole genome shotgun (WGS) entry which is preliminary data.</text>
</comment>